<name>A0A3E0E1M0_9FLAO</name>
<keyword evidence="2" id="KW-1185">Reference proteome</keyword>
<accession>A0A3E0E1M0</accession>
<dbReference type="Proteomes" id="UP000257136">
    <property type="component" value="Unassembled WGS sequence"/>
</dbReference>
<evidence type="ECO:0008006" key="3">
    <source>
        <dbReference type="Google" id="ProtNLM"/>
    </source>
</evidence>
<gene>
    <name evidence="1" type="ORF">C8P67_11828</name>
</gene>
<evidence type="ECO:0000313" key="2">
    <source>
        <dbReference type="Proteomes" id="UP000257136"/>
    </source>
</evidence>
<dbReference type="EMBL" id="QUNI01000018">
    <property type="protein sequence ID" value="REG90816.1"/>
    <property type="molecule type" value="Genomic_DNA"/>
</dbReference>
<evidence type="ECO:0000313" key="1">
    <source>
        <dbReference type="EMBL" id="REG90816.1"/>
    </source>
</evidence>
<sequence>MRTIITFALCLSLFTASYSQDKKANKNSETKIEELPEVVVSSIKNDFAKYIPDNNPDVIVRKTQNEFVAYTVDEDYKDFDTYLVTLKNSKGSLIATYNQKGMLMSVEEKYVNVELPRELMKTVYLAYPEWTVTRSKFVYSQEKGQILKKAYLLKLQKNNKTQNILVSSIGEIKIANLEELAMN</sequence>
<reference evidence="1 2" key="1">
    <citation type="submission" date="2018-08" db="EMBL/GenBank/DDBJ databases">
        <title>Genomic Encyclopedia of Archaeal and Bacterial Type Strains, Phase II (KMG-II): from individual species to whole genera.</title>
        <authorList>
            <person name="Goeker M."/>
        </authorList>
    </citation>
    <scope>NUCLEOTIDE SEQUENCE [LARGE SCALE GENOMIC DNA]</scope>
    <source>
        <strain evidence="1 2">DSM 100880</strain>
    </source>
</reference>
<dbReference type="AlphaFoldDB" id="A0A3E0E1M0"/>
<comment type="caution">
    <text evidence="1">The sequence shown here is derived from an EMBL/GenBank/DDBJ whole genome shotgun (WGS) entry which is preliminary data.</text>
</comment>
<protein>
    <recommendedName>
        <fullName evidence="3">Nicotinate-nucleotide adenylyltransferase</fullName>
    </recommendedName>
</protein>
<organism evidence="1 2">
    <name type="scientific">Flavobacterium aquicola</name>
    <dbReference type="NCBI Taxonomy" id="1682742"/>
    <lineage>
        <taxon>Bacteria</taxon>
        <taxon>Pseudomonadati</taxon>
        <taxon>Bacteroidota</taxon>
        <taxon>Flavobacteriia</taxon>
        <taxon>Flavobacteriales</taxon>
        <taxon>Flavobacteriaceae</taxon>
        <taxon>Flavobacterium</taxon>
    </lineage>
</organism>
<dbReference type="RefSeq" id="WP_147298271.1">
    <property type="nucleotide sequence ID" value="NZ_QUNI01000018.1"/>
</dbReference>
<proteinExistence type="predicted"/>
<dbReference type="OrthoDB" id="1428473at2"/>